<evidence type="ECO:0000313" key="2">
    <source>
        <dbReference type="EMBL" id="KPI90118.1"/>
    </source>
</evidence>
<gene>
    <name evidence="2" type="ORF">ABL78_0763</name>
</gene>
<protein>
    <submittedName>
        <fullName evidence="2">Uncharacterized protein</fullName>
    </submittedName>
</protein>
<feature type="region of interest" description="Disordered" evidence="1">
    <location>
        <begin position="144"/>
        <end position="218"/>
    </location>
</feature>
<feature type="compositionally biased region" description="Polar residues" evidence="1">
    <location>
        <begin position="252"/>
        <end position="263"/>
    </location>
</feature>
<evidence type="ECO:0000313" key="3">
    <source>
        <dbReference type="Proteomes" id="UP000038009"/>
    </source>
</evidence>
<dbReference type="Proteomes" id="UP000038009">
    <property type="component" value="Unassembled WGS sequence"/>
</dbReference>
<feature type="compositionally biased region" description="Low complexity" evidence="1">
    <location>
        <begin position="982"/>
        <end position="1000"/>
    </location>
</feature>
<dbReference type="VEuPathDB" id="TriTrypDB:Lsey_0010_0300"/>
<feature type="compositionally biased region" description="Polar residues" evidence="1">
    <location>
        <begin position="1001"/>
        <end position="1014"/>
    </location>
</feature>
<feature type="region of interest" description="Disordered" evidence="1">
    <location>
        <begin position="244"/>
        <end position="285"/>
    </location>
</feature>
<name>A0A0N1I363_LEPSE</name>
<evidence type="ECO:0000256" key="1">
    <source>
        <dbReference type="SAM" id="MobiDB-lite"/>
    </source>
</evidence>
<feature type="region of interest" description="Disordered" evidence="1">
    <location>
        <begin position="697"/>
        <end position="734"/>
    </location>
</feature>
<feature type="region of interest" description="Disordered" evidence="1">
    <location>
        <begin position="792"/>
        <end position="825"/>
    </location>
</feature>
<proteinExistence type="predicted"/>
<dbReference type="EMBL" id="LJSK01000010">
    <property type="protein sequence ID" value="KPI90118.1"/>
    <property type="molecule type" value="Genomic_DNA"/>
</dbReference>
<dbReference type="OMA" id="SGKWMES"/>
<feature type="region of interest" description="Disordered" evidence="1">
    <location>
        <begin position="1"/>
        <end position="115"/>
    </location>
</feature>
<organism evidence="2 3">
    <name type="scientific">Leptomonas seymouri</name>
    <dbReference type="NCBI Taxonomy" id="5684"/>
    <lineage>
        <taxon>Eukaryota</taxon>
        <taxon>Discoba</taxon>
        <taxon>Euglenozoa</taxon>
        <taxon>Kinetoplastea</taxon>
        <taxon>Metakinetoplastina</taxon>
        <taxon>Trypanosomatida</taxon>
        <taxon>Trypanosomatidae</taxon>
        <taxon>Leishmaniinae</taxon>
        <taxon>Leptomonas</taxon>
    </lineage>
</organism>
<feature type="compositionally biased region" description="Low complexity" evidence="1">
    <location>
        <begin position="90"/>
        <end position="113"/>
    </location>
</feature>
<dbReference type="AlphaFoldDB" id="A0A0N1I363"/>
<feature type="region of interest" description="Disordered" evidence="1">
    <location>
        <begin position="1048"/>
        <end position="1067"/>
    </location>
</feature>
<feature type="region of interest" description="Disordered" evidence="1">
    <location>
        <begin position="972"/>
        <end position="1032"/>
    </location>
</feature>
<sequence length="1108" mass="119760">MEPPINSDRPPHRQYARGPLNPSDAYGDPRAQGLTSPEALDISLAASNRRSSHEQNVGRSGGTPTALADPPLSTSVKANTDGNSEGGVRASASPPTALSSHLSPPAAAALRSPKVVSVSVVGALDEKGQQTQLPAEALLGKTMATTESPTTAKAKDTAAADVVHSPLVPPPPPPNVLETSAASLRSSSASNDAHGGAQQMTGEAGGVTLSPANSVNTEAKGIDIHTAPTHSHGASENLPTANAAALSREQNEPTPGSTPASSENRSKRVKAMATGSHQKPSHTSVRRALYCSATPTKQKPKRAAITAAQIAELLTGAGGTPSRTLTSDKASKANVSGSLPSMCAVDLPLGLLVLYCAAEDDTSETKNVAATSPASAHLSAAYGLLYFLRQLSDMRRRDRRRAILQQASAAEEAKCKELYETAVKRRNATAALQAARAQEVEKEELEQCTFHPELSPAAKSVAGKGAKDFMAKCLEWKVETERRLKQKYERQVEMEAEAVAMAAAQNGVPAPGEAMTERSRRLLEEPEVQERLKARPNLWEAKKPAAETIAHDPQGLTASLLGAPIGSKVEEEQAAVLHRLRRSDAVGQDASLLSKSDLQRPNKGKGRAVQQFLSRVEEDAARREAIAARLTSRYHNPDMERYEAGTGQQLFTPNAMPTVWKDGRRVGYEDLTEEEQRDFRVELEKAGMGFVLARYSRDQKDRSERQDRDGRDHVDGNSETRDASPHLQSGALTTAQRERFMASLQDAMTRREQNLQRVRAQATAEETFHPRITPRSIRMARQKNGNKPIYERSTVARDVATVSAKSPSKETDAEPKRSLNASHKDRPLPDVAALFLARNEQWSEARQRRLERVAAEVEEKRHGDCTFSPRRFFNDPGDSPVQSDGATEGRGVHAPHPLDSSGEGNEQGRHRTTHARHYQDELATAADVRLMNELELLRSGAAFRDERFVRAVCDRTGVSDWRQAMANLSLQSAPRLSSSRTGASPPSHGGSAAGGAHSSSWQISPIATRSNRPSASPYAAPRHVDPRPEASLPSTYVSQHCVPMMRTESGATQTPTHHHSCTADAYSSRRSPISRANAREDFDDVPPIEDPWAALDAQTDAILKRHGY</sequence>
<feature type="compositionally biased region" description="Low complexity" evidence="1">
    <location>
        <begin position="180"/>
        <end position="190"/>
    </location>
</feature>
<feature type="compositionally biased region" description="Polar residues" evidence="1">
    <location>
        <begin position="72"/>
        <end position="83"/>
    </location>
</feature>
<feature type="region of interest" description="Disordered" evidence="1">
    <location>
        <begin position="865"/>
        <end position="913"/>
    </location>
</feature>
<keyword evidence="3" id="KW-1185">Reference proteome</keyword>
<feature type="compositionally biased region" description="Basic and acidic residues" evidence="1">
    <location>
        <begin position="807"/>
        <end position="825"/>
    </location>
</feature>
<reference evidence="2 3" key="1">
    <citation type="journal article" date="2015" name="PLoS Pathog.">
        <title>Leptomonas seymouri: Adaptations to the Dixenous Life Cycle Analyzed by Genome Sequencing, Transcriptome Profiling and Co-infection with Leishmania donovani.</title>
        <authorList>
            <person name="Kraeva N."/>
            <person name="Butenko A."/>
            <person name="Hlavacova J."/>
            <person name="Kostygov A."/>
            <person name="Myskova J."/>
            <person name="Grybchuk D."/>
            <person name="Lestinova T."/>
            <person name="Votypka J."/>
            <person name="Volf P."/>
            <person name="Opperdoes F."/>
            <person name="Flegontov P."/>
            <person name="Lukes J."/>
            <person name="Yurchenko V."/>
        </authorList>
    </citation>
    <scope>NUCLEOTIDE SEQUENCE [LARGE SCALE GENOMIC DNA]</scope>
    <source>
        <strain evidence="2 3">ATCC 30220</strain>
    </source>
</reference>
<accession>A0A0N1I363</accession>
<feature type="compositionally biased region" description="Polar residues" evidence="1">
    <location>
        <begin position="972"/>
        <end position="981"/>
    </location>
</feature>
<comment type="caution">
    <text evidence="2">The sequence shown here is derived from an EMBL/GenBank/DDBJ whole genome shotgun (WGS) entry which is preliminary data.</text>
</comment>
<feature type="compositionally biased region" description="Polar residues" evidence="1">
    <location>
        <begin position="45"/>
        <end position="58"/>
    </location>
</feature>
<dbReference type="OrthoDB" id="266480at2759"/>
<feature type="compositionally biased region" description="Basic and acidic residues" evidence="1">
    <location>
        <begin position="697"/>
        <end position="724"/>
    </location>
</feature>